<dbReference type="InterPro" id="IPR009048">
    <property type="entry name" value="A-macroglobulin_rcpt-bd"/>
</dbReference>
<evidence type="ECO:0000256" key="10">
    <source>
        <dbReference type="ARBA" id="ARBA00038769"/>
    </source>
</evidence>
<feature type="chain" id="PRO_5045468053" evidence="11">
    <location>
        <begin position="27"/>
        <end position="1486"/>
    </location>
</feature>
<dbReference type="Pfam" id="PF17791">
    <property type="entry name" value="MG3"/>
    <property type="match status" value="1"/>
</dbReference>
<dbReference type="InterPro" id="IPR041813">
    <property type="entry name" value="A2M_TED"/>
</dbReference>
<keyword evidence="3" id="KW-0964">Secreted</keyword>
<dbReference type="InterPro" id="IPR011625">
    <property type="entry name" value="A2M_N_BRD"/>
</dbReference>
<dbReference type="InterPro" id="IPR001599">
    <property type="entry name" value="Macroglobln_a2"/>
</dbReference>
<dbReference type="InterPro" id="IPR040839">
    <property type="entry name" value="MG4"/>
</dbReference>
<evidence type="ECO:0000256" key="4">
    <source>
        <dbReference type="ARBA" id="ARBA00022690"/>
    </source>
</evidence>
<evidence type="ECO:0000256" key="5">
    <source>
        <dbReference type="ARBA" id="ARBA00022729"/>
    </source>
</evidence>
<dbReference type="Pfam" id="PF07678">
    <property type="entry name" value="TED_complement"/>
    <property type="match status" value="1"/>
</dbReference>
<dbReference type="Gene3D" id="2.60.40.1940">
    <property type="match status" value="1"/>
</dbReference>
<reference evidence="16" key="1">
    <citation type="submission" date="2025-08" db="UniProtKB">
        <authorList>
            <consortium name="RefSeq"/>
        </authorList>
    </citation>
    <scope>IDENTIFICATION</scope>
</reference>
<evidence type="ECO:0000256" key="3">
    <source>
        <dbReference type="ARBA" id="ARBA00022525"/>
    </source>
</evidence>
<dbReference type="Gene3D" id="2.60.40.1930">
    <property type="match status" value="2"/>
</dbReference>
<dbReference type="InterPro" id="IPR019742">
    <property type="entry name" value="MacrogloblnA2_CS"/>
</dbReference>
<accession>A0ABM1JVA1</accession>
<dbReference type="InterPro" id="IPR014756">
    <property type="entry name" value="Ig_E-set"/>
</dbReference>
<dbReference type="Pfam" id="PF07677">
    <property type="entry name" value="A2M_recep"/>
    <property type="match status" value="1"/>
</dbReference>
<dbReference type="InterPro" id="IPR050473">
    <property type="entry name" value="A2M/Complement_sys"/>
</dbReference>
<dbReference type="RefSeq" id="XP_015265388.1">
    <property type="nucleotide sequence ID" value="XM_015409902.1"/>
</dbReference>
<dbReference type="SMART" id="SM01359">
    <property type="entry name" value="A2M_N_2"/>
    <property type="match status" value="1"/>
</dbReference>
<comment type="similarity">
    <text evidence="2">Belongs to the protease inhibitor I39 (alpha-2-macroglobulin) family.</text>
</comment>
<dbReference type="Gene3D" id="2.20.130.20">
    <property type="match status" value="1"/>
</dbReference>
<sequence length="1486" mass="163686">MGKDRSAAGPGLWLWLLLLLPGSTTTTTTPEPQYLVMVPFLIHAGTSERICIHLSHLNETVTLSATLEYEAQNRSLIQNVVSEKDFFGCIPFTVPKWNASSQVVLRVVVKGPTHTFRSQKMVLVKNLDSLAFVQTDKPIYKPGQKVLFRIISLSEGFLPLNEKFPLVYIQDPKRNRLIQWHDVQLQNGLTRLSFPLTSEPTPGLYKVVAQKASGNNVEHTFDVEEYVLPKFEVSVKVPKVITIQDRELKVTACGRYTYGKPVPGLVKVQVCRNYEEYRSYCSTSRTTKGVCEEFSGKADAHGCLSQVVKTNIFQLARSGYEMDIKVTAKVTEEGTGVELLGKGSTEITAVISKLAFQKLDTYYKPGIPFFGQVKLVDGTDAPMANETVQILIMAPEYRASYTTDDQGIARFSIHTDNFTAAAINIQALYKTQDHCYERNWVAATHQGPYHTATLFYSPSGSYLHIESVAETLSCEHTQPVRIHYILKPDAVPEKIHFYYLVMAKGGIVQSGIHVEPVEHAVAKGVFLLDLSVDTHTAPLARVLVYVILPSGELVAHSADFAVENCFSNKVKLAFSGTEGLPGSNAHLHLAASKDSLCAIRAVDKSVLLLKPEAELSPQTVYNLLPVKDLRGYSYQNYYLSEPDLEKCVASKNILVDGIYYAPVSENKGDPYELLRNVGLKVFTNVRIRQPTFCTHGVAYSARGEGGAGWHESAPMAYAMETSSGRSPSAPPSPDSAMAAVEKPTRSFFPETWLWLETSVDSGGQADVPVTIPDTITEWTAGAFCTSAEAGFGLSETVSLKAFQPFFVDLTLPYSVVRGEAFVLKATAFTYLQHCIRVGISLAPSPDFAASLLGNEEESYCLCTDERQTVSWTVTPKSLGEVNLTVTAKSVDSEQLCGNEVVKALGQGQADTVIKSLLVEPEGMEKEVVFSSLVCGAGEKKATPLSLKVPENVVEGSARAYFCVLGDILGSAIQNLQHLLRLPYGCGEQNMVLFAPNIYILDYLNKTEQLTEETRSKAIGFLVSGYQRQLNYKHPDGSYSTFGPQGYETGNTWLTAFVLKSFGQARRYIFIEDKHILDAQGSLAIRQKENGCFQSSGHLLNNAIKGGVDDEVTLSAYITIALLEISLPVSHMVVRNALFCLETAAQAKDIHVYSRALLAYAFALAGKEEKRREMLTFLEEAAVQGEDGSIHWQRPGKQQEEVSWLFYQPRAASAEVEMTAYALLAYLTEHPAPSQETLTKASNIVRWLSKQQNPTGGFSSTQDTVVALQALSLYGSSTYTKSGAHAEVKLLSGNDVQHQFQVDSTNRLVLQCGPVAGVPGEYSREVAGEGCVHVQTTLKYNVHPRHEGEPFTLEVHTVPEVCEGPKAHRVFDVAVNVSYTGKRPASNMAIVDVKMLSGFIPVKSSVRKLETQNQVKRTEVSTNHVLLYLEQVNNVTQSYSFTVEQDVPVQDLKPALVKVYDYYETDEFAVAEYSAPCSTGEMKQKSE</sequence>
<evidence type="ECO:0000256" key="6">
    <source>
        <dbReference type="ARBA" id="ARBA00022900"/>
    </source>
</evidence>
<feature type="domain" description="Alpha-macroglobulin receptor-binding" evidence="14">
    <location>
        <begin position="1385"/>
        <end position="1472"/>
    </location>
</feature>
<evidence type="ECO:0000256" key="11">
    <source>
        <dbReference type="SAM" id="SignalP"/>
    </source>
</evidence>
<evidence type="ECO:0000313" key="16">
    <source>
        <dbReference type="RefSeq" id="XP_015265388.1"/>
    </source>
</evidence>
<keyword evidence="6" id="KW-0722">Serine protease inhibitor</keyword>
<dbReference type="Pfam" id="PF17789">
    <property type="entry name" value="MG4"/>
    <property type="match status" value="1"/>
</dbReference>
<dbReference type="Proteomes" id="UP000694871">
    <property type="component" value="Unplaced"/>
</dbReference>
<evidence type="ECO:0000256" key="8">
    <source>
        <dbReference type="ARBA" id="ARBA00023157"/>
    </source>
</evidence>
<dbReference type="SUPFAM" id="SSF81296">
    <property type="entry name" value="E set domains"/>
    <property type="match status" value="1"/>
</dbReference>
<comment type="subcellular location">
    <subcellularLocation>
        <location evidence="1">Secreted</location>
    </subcellularLocation>
</comment>
<dbReference type="SMART" id="SM01360">
    <property type="entry name" value="A2M"/>
    <property type="match status" value="1"/>
</dbReference>
<keyword evidence="4" id="KW-0646">Protease inhibitor</keyword>
<comment type="subunit">
    <text evidence="10">Homotetramer; disulfide-linked.</text>
</comment>
<dbReference type="PANTHER" id="PTHR11412:SF165">
    <property type="entry name" value="ALPHA-2-MACROGLOBULIN"/>
    <property type="match status" value="1"/>
</dbReference>
<dbReference type="InterPro" id="IPR011626">
    <property type="entry name" value="Alpha-macroglobulin_TED"/>
</dbReference>
<keyword evidence="15" id="KW-1185">Reference proteome</keyword>
<dbReference type="Gene3D" id="2.60.40.10">
    <property type="entry name" value="Immunoglobulins"/>
    <property type="match status" value="2"/>
</dbReference>
<feature type="signal peptide" evidence="11">
    <location>
        <begin position="1"/>
        <end position="26"/>
    </location>
</feature>
<evidence type="ECO:0000259" key="14">
    <source>
        <dbReference type="SMART" id="SM01361"/>
    </source>
</evidence>
<dbReference type="SUPFAM" id="SSF48239">
    <property type="entry name" value="Terpenoid cyclases/Protein prenyltransferases"/>
    <property type="match status" value="1"/>
</dbReference>
<dbReference type="Gene3D" id="2.60.40.690">
    <property type="entry name" value="Alpha-macroglobulin, receptor-binding domain"/>
    <property type="match status" value="1"/>
</dbReference>
<organism evidence="15 16">
    <name type="scientific">Gekko japonicus</name>
    <name type="common">Schlegel's Japanese gecko</name>
    <dbReference type="NCBI Taxonomy" id="146911"/>
    <lineage>
        <taxon>Eukaryota</taxon>
        <taxon>Metazoa</taxon>
        <taxon>Chordata</taxon>
        <taxon>Craniata</taxon>
        <taxon>Vertebrata</taxon>
        <taxon>Euteleostomi</taxon>
        <taxon>Lepidosauria</taxon>
        <taxon>Squamata</taxon>
        <taxon>Bifurcata</taxon>
        <taxon>Gekkota</taxon>
        <taxon>Gekkonidae</taxon>
        <taxon>Gekkoninae</taxon>
        <taxon>Gekko</taxon>
    </lineage>
</organism>
<dbReference type="InterPro" id="IPR041555">
    <property type="entry name" value="MG3"/>
</dbReference>
<dbReference type="GeneID" id="107109302"/>
<evidence type="ECO:0000256" key="9">
    <source>
        <dbReference type="ARBA" id="ARBA00023180"/>
    </source>
</evidence>
<evidence type="ECO:0000256" key="1">
    <source>
        <dbReference type="ARBA" id="ARBA00004613"/>
    </source>
</evidence>
<evidence type="ECO:0000259" key="12">
    <source>
        <dbReference type="SMART" id="SM01359"/>
    </source>
</evidence>
<dbReference type="Pfam" id="PF07703">
    <property type="entry name" value="A2M_BRD"/>
    <property type="match status" value="1"/>
</dbReference>
<keyword evidence="7" id="KW-0882">Thioester bond</keyword>
<keyword evidence="5 11" id="KW-0732">Signal</keyword>
<dbReference type="InterPro" id="IPR002890">
    <property type="entry name" value="MG2"/>
</dbReference>
<dbReference type="Pfam" id="PF00207">
    <property type="entry name" value="A2M"/>
    <property type="match status" value="1"/>
</dbReference>
<dbReference type="InterPro" id="IPR047565">
    <property type="entry name" value="Alpha-macroglob_thiol-ester_cl"/>
</dbReference>
<dbReference type="SUPFAM" id="SSF49410">
    <property type="entry name" value="Alpha-macroglobulin receptor domain"/>
    <property type="match status" value="1"/>
</dbReference>
<evidence type="ECO:0000256" key="7">
    <source>
        <dbReference type="ARBA" id="ARBA00022966"/>
    </source>
</evidence>
<dbReference type="SMART" id="SM01419">
    <property type="entry name" value="Thiol-ester_cl"/>
    <property type="match status" value="1"/>
</dbReference>
<dbReference type="PROSITE" id="PS00477">
    <property type="entry name" value="ALPHA_2_MACROGLOBULIN"/>
    <property type="match status" value="1"/>
</dbReference>
<keyword evidence="9" id="KW-0325">Glycoprotein</keyword>
<evidence type="ECO:0000259" key="13">
    <source>
        <dbReference type="SMART" id="SM01360"/>
    </source>
</evidence>
<keyword evidence="8" id="KW-1015">Disulfide bond</keyword>
<dbReference type="SMART" id="SM01361">
    <property type="entry name" value="A2M_recep"/>
    <property type="match status" value="1"/>
</dbReference>
<evidence type="ECO:0000313" key="15">
    <source>
        <dbReference type="Proteomes" id="UP000694871"/>
    </source>
</evidence>
<dbReference type="PANTHER" id="PTHR11412">
    <property type="entry name" value="MACROGLOBULIN / COMPLEMENT"/>
    <property type="match status" value="1"/>
</dbReference>
<dbReference type="InterPro" id="IPR036595">
    <property type="entry name" value="A-macroglobulin_rcpt-bd_sf"/>
</dbReference>
<dbReference type="CDD" id="cd02897">
    <property type="entry name" value="A2M_2"/>
    <property type="match status" value="1"/>
</dbReference>
<protein>
    <submittedName>
        <fullName evidence="16">Alpha-2-macroglobulin-like</fullName>
    </submittedName>
</protein>
<name>A0ABM1JVA1_GEKJA</name>
<dbReference type="Gene3D" id="1.50.10.20">
    <property type="match status" value="1"/>
</dbReference>
<evidence type="ECO:0000256" key="2">
    <source>
        <dbReference type="ARBA" id="ARBA00010952"/>
    </source>
</evidence>
<dbReference type="InterPro" id="IPR008930">
    <property type="entry name" value="Terpenoid_cyclase/PrenylTrfase"/>
</dbReference>
<dbReference type="InterPro" id="IPR013783">
    <property type="entry name" value="Ig-like_fold"/>
</dbReference>
<dbReference type="Gene3D" id="2.60.120.1540">
    <property type="match status" value="1"/>
</dbReference>
<feature type="domain" description="Alpha-2-macroglobulin" evidence="13">
    <location>
        <begin position="751"/>
        <end position="841"/>
    </location>
</feature>
<feature type="domain" description="Alpha-2-macroglobulin bait region" evidence="12">
    <location>
        <begin position="463"/>
        <end position="609"/>
    </location>
</feature>
<proteinExistence type="inferred from homology"/>
<gene>
    <name evidence="16" type="primary">LOC107109302</name>
</gene>
<dbReference type="Pfam" id="PF01835">
    <property type="entry name" value="MG2"/>
    <property type="match status" value="1"/>
</dbReference>